<name>A0AAE0BT29_9CHLO</name>
<keyword evidence="2" id="KW-1185">Reference proteome</keyword>
<reference evidence="1 2" key="1">
    <citation type="journal article" date="2015" name="Genome Biol. Evol.">
        <title>Comparative Genomics of a Bacterivorous Green Alga Reveals Evolutionary Causalities and Consequences of Phago-Mixotrophic Mode of Nutrition.</title>
        <authorList>
            <person name="Burns J.A."/>
            <person name="Paasch A."/>
            <person name="Narechania A."/>
            <person name="Kim E."/>
        </authorList>
    </citation>
    <scope>NUCLEOTIDE SEQUENCE [LARGE SCALE GENOMIC DNA]</scope>
    <source>
        <strain evidence="1 2">PLY_AMNH</strain>
    </source>
</reference>
<proteinExistence type="predicted"/>
<dbReference type="AlphaFoldDB" id="A0AAE0BT29"/>
<sequence>MTTASRAMSTGTWRSTVISTAERFTMSISRAPWIILMLMSTGIGHDHSTTDAVAHEETIAIQRIPSEPVLKFSSPIYTRSASSTPFCLYRTLDYDCGKLPKN</sequence>
<accession>A0AAE0BT29</accession>
<protein>
    <submittedName>
        <fullName evidence="1">Uncharacterized protein</fullName>
    </submittedName>
</protein>
<evidence type="ECO:0000313" key="1">
    <source>
        <dbReference type="EMBL" id="KAK3241589.1"/>
    </source>
</evidence>
<gene>
    <name evidence="1" type="ORF">CYMTET_48664</name>
</gene>
<dbReference type="Proteomes" id="UP001190700">
    <property type="component" value="Unassembled WGS sequence"/>
</dbReference>
<evidence type="ECO:0000313" key="2">
    <source>
        <dbReference type="Proteomes" id="UP001190700"/>
    </source>
</evidence>
<dbReference type="EMBL" id="LGRX02033365">
    <property type="protein sequence ID" value="KAK3241589.1"/>
    <property type="molecule type" value="Genomic_DNA"/>
</dbReference>
<organism evidence="1 2">
    <name type="scientific">Cymbomonas tetramitiformis</name>
    <dbReference type="NCBI Taxonomy" id="36881"/>
    <lineage>
        <taxon>Eukaryota</taxon>
        <taxon>Viridiplantae</taxon>
        <taxon>Chlorophyta</taxon>
        <taxon>Pyramimonadophyceae</taxon>
        <taxon>Pyramimonadales</taxon>
        <taxon>Pyramimonadaceae</taxon>
        <taxon>Cymbomonas</taxon>
    </lineage>
</organism>
<comment type="caution">
    <text evidence="1">The sequence shown here is derived from an EMBL/GenBank/DDBJ whole genome shotgun (WGS) entry which is preliminary data.</text>
</comment>